<accession>B8FHC2</accession>
<evidence type="ECO:0000313" key="2">
    <source>
        <dbReference type="EMBL" id="ACL02210.1"/>
    </source>
</evidence>
<dbReference type="EMBL" id="CP001322">
    <property type="protein sequence ID" value="ACL02210.1"/>
    <property type="molecule type" value="Genomic_DNA"/>
</dbReference>
<reference evidence="2 3" key="1">
    <citation type="journal article" date="2012" name="Environ. Microbiol.">
        <title>The genome sequence of Desulfatibacillum alkenivorans AK-01: a blueprint for anaerobic alkane oxidation.</title>
        <authorList>
            <person name="Callaghan A.V."/>
            <person name="Morris B.E."/>
            <person name="Pereira I.A."/>
            <person name="McInerney M.J."/>
            <person name="Austin R.N."/>
            <person name="Groves J.T."/>
            <person name="Kukor J.J."/>
            <person name="Suflita J.M."/>
            <person name="Young L.Y."/>
            <person name="Zylstra G.J."/>
            <person name="Wawrik B."/>
        </authorList>
    </citation>
    <scope>NUCLEOTIDE SEQUENCE [LARGE SCALE GENOMIC DNA]</scope>
    <source>
        <strain evidence="2 3">AK-01</strain>
    </source>
</reference>
<evidence type="ECO:0000313" key="3">
    <source>
        <dbReference type="Proteomes" id="UP000000739"/>
    </source>
</evidence>
<gene>
    <name evidence="2" type="ordered locus">Dalk_0503</name>
</gene>
<organism evidence="2 3">
    <name type="scientific">Desulfatibacillum aliphaticivorans</name>
    <dbReference type="NCBI Taxonomy" id="218208"/>
    <lineage>
        <taxon>Bacteria</taxon>
        <taxon>Pseudomonadati</taxon>
        <taxon>Thermodesulfobacteriota</taxon>
        <taxon>Desulfobacteria</taxon>
        <taxon>Desulfobacterales</taxon>
        <taxon>Desulfatibacillaceae</taxon>
        <taxon>Desulfatibacillum</taxon>
    </lineage>
</organism>
<sequence>MNENDVVACLANVLMIAGSDNKFTLQEQEIVEWVRLELGADDALLEQAVALVHGGNYQITPAGRFSDQVRNLEDMLLVSMADNTLAAEEKKEILHFAQQLKLTQDQINRMLAQTKALLKGVGRRCNACGTSLDPSDNFCTECGAKIQ</sequence>
<dbReference type="HOGENOM" id="CLU_1765035_0_0_7"/>
<dbReference type="AlphaFoldDB" id="B8FHC2"/>
<dbReference type="KEGG" id="dal:Dalk_0503"/>
<dbReference type="Proteomes" id="UP000000739">
    <property type="component" value="Chromosome"/>
</dbReference>
<dbReference type="RefSeq" id="WP_012609650.1">
    <property type="nucleotide sequence ID" value="NC_011768.1"/>
</dbReference>
<dbReference type="Pfam" id="PF13248">
    <property type="entry name" value="Zn_ribbon_3"/>
    <property type="match status" value="1"/>
</dbReference>
<protein>
    <recommendedName>
        <fullName evidence="1">Putative zinc-ribbon domain-containing protein</fullName>
    </recommendedName>
</protein>
<name>B8FHC2_DESAL</name>
<dbReference type="InterPro" id="IPR029024">
    <property type="entry name" value="TerB-like"/>
</dbReference>
<keyword evidence="3" id="KW-1185">Reference proteome</keyword>
<feature type="domain" description="Putative zinc-ribbon" evidence="1">
    <location>
        <begin position="123"/>
        <end position="146"/>
    </location>
</feature>
<dbReference type="Gene3D" id="1.10.3680.10">
    <property type="entry name" value="TerB-like"/>
    <property type="match status" value="1"/>
</dbReference>
<dbReference type="InterPro" id="IPR059113">
    <property type="entry name" value="Znf_ribbon"/>
</dbReference>
<dbReference type="SUPFAM" id="SSF158682">
    <property type="entry name" value="TerB-like"/>
    <property type="match status" value="1"/>
</dbReference>
<proteinExistence type="predicted"/>
<evidence type="ECO:0000259" key="1">
    <source>
        <dbReference type="Pfam" id="PF13248"/>
    </source>
</evidence>